<dbReference type="Pfam" id="PF04324">
    <property type="entry name" value="Fer2_BFD"/>
    <property type="match status" value="1"/>
</dbReference>
<dbReference type="Gene3D" id="2.20.25.90">
    <property type="entry name" value="ADC-like domains"/>
    <property type="match status" value="1"/>
</dbReference>
<dbReference type="InterPro" id="IPR006656">
    <property type="entry name" value="Mopterin_OxRdtase"/>
</dbReference>
<evidence type="ECO:0000256" key="8">
    <source>
        <dbReference type="ARBA" id="ARBA00023004"/>
    </source>
</evidence>
<comment type="similarity">
    <text evidence="3">Belongs to the prokaryotic molybdopterin-containing oxidoreductase family. NasA/NapA/NarB subfamily.</text>
</comment>
<keyword evidence="8" id="KW-0408">Iron</keyword>
<comment type="cofactor">
    <cofactor evidence="2">
        <name>[4Fe-4S] cluster</name>
        <dbReference type="ChEBI" id="CHEBI:49883"/>
    </cofactor>
</comment>
<dbReference type="Pfam" id="PF00384">
    <property type="entry name" value="Molybdopterin"/>
    <property type="match status" value="1"/>
</dbReference>
<keyword evidence="9" id="KW-0411">Iron-sulfur</keyword>
<organism evidence="12 13">
    <name type="scientific">Marinomonas phaeophyticola</name>
    <dbReference type="NCBI Taxonomy" id="3004091"/>
    <lineage>
        <taxon>Bacteria</taxon>
        <taxon>Pseudomonadati</taxon>
        <taxon>Pseudomonadota</taxon>
        <taxon>Gammaproteobacteria</taxon>
        <taxon>Oceanospirillales</taxon>
        <taxon>Oceanospirillaceae</taxon>
        <taxon>Marinomonas</taxon>
    </lineage>
</organism>
<evidence type="ECO:0000256" key="5">
    <source>
        <dbReference type="ARBA" id="ARBA00022505"/>
    </source>
</evidence>
<keyword evidence="5" id="KW-0500">Molybdenum</keyword>
<dbReference type="Pfam" id="PF01568">
    <property type="entry name" value="Molydop_binding"/>
    <property type="match status" value="1"/>
</dbReference>
<dbReference type="PANTHER" id="PTHR43105">
    <property type="entry name" value="RESPIRATORY NITRATE REDUCTASE"/>
    <property type="match status" value="1"/>
</dbReference>
<accession>A0ABT4JYE8</accession>
<dbReference type="InterPro" id="IPR009010">
    <property type="entry name" value="Asp_de-COase-like_dom_sf"/>
</dbReference>
<evidence type="ECO:0000256" key="7">
    <source>
        <dbReference type="ARBA" id="ARBA00023002"/>
    </source>
</evidence>
<dbReference type="InterPro" id="IPR041957">
    <property type="entry name" value="CT_Nitrate-R-NapA-like"/>
</dbReference>
<evidence type="ECO:0000256" key="3">
    <source>
        <dbReference type="ARBA" id="ARBA00008747"/>
    </source>
</evidence>
<dbReference type="Proteomes" id="UP001149719">
    <property type="component" value="Unassembled WGS sequence"/>
</dbReference>
<sequence length="906" mass="99450">MMQPKAGKTTCPYCGVGCGVLLKKPTSIQGKIDSVVGDKEHPANFGRLCVKGSNLSETLTSDGRLATPKVNGENVSWSTATDFIAKKIQQVTHDYGADAFAFYLSGQILTEDYYVANKLAKGFIGTANVDTNSRLCMASAVVGYKRAFGSDTVPCSYEDLECCDLLIMVGSNAAWTHPVLYQRIAAAKALRPQMKVVVIDPRKTATCDIADLHLAIAPGTDAYVFSLLLAESHRHDVLDVEFIANKTDGYADALAEAILASPSIDVIAKTLKVDRALLDTLVKWWLDTPKTVSFYSQGVNQSATGVDKCNAIINCHLATGRIGKEGMGPFSITGQPNAMGGREVGGLANQLAAHMDFTTPGAIDLVQRFWNAPNLATENGLKAIDMFQAMESGKIKVIWIMSTNPMVSIPDTAQVKRALEQCELVIVSDCQEVTDTNAFADVLLPATGWSEKDGTVTNSERRISRQRGILPPFAESKHDWWAITQVAHKMGFESAFPYKSPHEIFIEHAALSDFENNGQRDFNIGALKALTKAEYDSLMPIQWPVTPNSLNGTQRMFSDGRFFTENRRAKFIAIRPQKPQLEVRDRYPFVLNTGRVRDQWHTMTRTGKSPTLANHTQEPYVELHKTDAERLGITHKTLVRVFNETGEIVVPAKVASSWLVQQGQVFVPIHWNQAISSKAVVSNLISQIVDPLSGQPESKHGVVNIEPVKNLLYGTLLSSTKLDVSDCLYHCEIKQSSGVRYEVALDSKTQLDEFVRHQVSVAFMNETLAGCWSEYKNTLNGDQRFVYLIKDVPVAVFYFSKTTINLDRSWLSSLLLGSDGVITDAISPMSETDKLALSVGYVACSEDKGQIVCSCFNVGEKQIQKAIVNGVESVRELGDRLQCGTNCGSCIPELKSFLALNNEVAL</sequence>
<evidence type="ECO:0000256" key="1">
    <source>
        <dbReference type="ARBA" id="ARBA00001942"/>
    </source>
</evidence>
<dbReference type="PROSITE" id="PS51669">
    <property type="entry name" value="4FE4S_MOW_BIS_MGD"/>
    <property type="match status" value="1"/>
</dbReference>
<keyword evidence="6" id="KW-0479">Metal-binding</keyword>
<dbReference type="InterPro" id="IPR006657">
    <property type="entry name" value="MoPterin_dinucl-bd_dom"/>
</dbReference>
<dbReference type="RefSeq" id="WP_269127520.1">
    <property type="nucleotide sequence ID" value="NZ_JAPUBN010000021.1"/>
</dbReference>
<dbReference type="InterPro" id="IPR041854">
    <property type="entry name" value="BFD-like_2Fe2S-bd_dom_sf"/>
</dbReference>
<keyword evidence="4" id="KW-0004">4Fe-4S</keyword>
<dbReference type="Gene3D" id="3.40.228.10">
    <property type="entry name" value="Dimethylsulfoxide Reductase, domain 2"/>
    <property type="match status" value="1"/>
</dbReference>
<dbReference type="Gene3D" id="1.10.10.1100">
    <property type="entry name" value="BFD-like [2Fe-2S]-binding domain"/>
    <property type="match status" value="1"/>
</dbReference>
<evidence type="ECO:0000259" key="11">
    <source>
        <dbReference type="PROSITE" id="PS51669"/>
    </source>
</evidence>
<comment type="caution">
    <text evidence="12">The sequence shown here is derived from an EMBL/GenBank/DDBJ whole genome shotgun (WGS) entry which is preliminary data.</text>
</comment>
<reference evidence="12" key="1">
    <citation type="submission" date="2022-12" db="EMBL/GenBank/DDBJ databases">
        <title>Marinomonas 15G1-11 sp. nov, isolated from marine algae.</title>
        <authorList>
            <person name="Butt M."/>
            <person name="Choi D.G."/>
            <person name="Kim J.M."/>
            <person name="Lee J.K."/>
            <person name="Baek J.H."/>
            <person name="Jeon C.O."/>
        </authorList>
    </citation>
    <scope>NUCLEOTIDE SEQUENCE</scope>
    <source>
        <strain evidence="12">15G1-11</strain>
    </source>
</reference>
<dbReference type="InterPro" id="IPR050123">
    <property type="entry name" value="Prok_molybdopt-oxidoreductase"/>
</dbReference>
<dbReference type="CDD" id="cd02791">
    <property type="entry name" value="MopB_CT_Nitrate-R-NapA-like"/>
    <property type="match status" value="1"/>
</dbReference>
<dbReference type="SUPFAM" id="SSF53706">
    <property type="entry name" value="Formate dehydrogenase/DMSO reductase, domains 1-3"/>
    <property type="match status" value="1"/>
</dbReference>
<dbReference type="Gene3D" id="2.40.40.20">
    <property type="match status" value="1"/>
</dbReference>
<dbReference type="InterPro" id="IPR006963">
    <property type="entry name" value="Mopterin_OxRdtase_4Fe-4S_dom"/>
</dbReference>
<dbReference type="InterPro" id="IPR027467">
    <property type="entry name" value="MopterinOxRdtase_cofactor_BS"/>
</dbReference>
<comment type="cofactor">
    <cofactor evidence="1">
        <name>Mo-bis(molybdopterin guanine dinucleotide)</name>
        <dbReference type="ChEBI" id="CHEBI:60539"/>
    </cofactor>
</comment>
<name>A0ABT4JYE8_9GAMM</name>
<keyword evidence="7" id="KW-0560">Oxidoreductase</keyword>
<proteinExistence type="inferred from homology"/>
<dbReference type="SMART" id="SM00926">
    <property type="entry name" value="Molybdop_Fe4S4"/>
    <property type="match status" value="1"/>
</dbReference>
<keyword evidence="10" id="KW-0534">Nitrate assimilation</keyword>
<evidence type="ECO:0000256" key="4">
    <source>
        <dbReference type="ARBA" id="ARBA00022485"/>
    </source>
</evidence>
<dbReference type="PROSITE" id="PS00551">
    <property type="entry name" value="MOLYBDOPTERIN_PROK_1"/>
    <property type="match status" value="1"/>
</dbReference>
<dbReference type="InterPro" id="IPR007419">
    <property type="entry name" value="BFD-like_2Fe2S-bd_dom"/>
</dbReference>
<dbReference type="CDD" id="cd02754">
    <property type="entry name" value="MopB_Nitrate-R-NapA-like"/>
    <property type="match status" value="1"/>
</dbReference>
<feature type="domain" description="4Fe-4S Mo/W bis-MGD-type" evidence="11">
    <location>
        <begin position="4"/>
        <end position="63"/>
    </location>
</feature>
<protein>
    <submittedName>
        <fullName evidence="12">Nitrate reductase</fullName>
    </submittedName>
</protein>
<evidence type="ECO:0000256" key="10">
    <source>
        <dbReference type="ARBA" id="ARBA00023063"/>
    </source>
</evidence>
<evidence type="ECO:0000313" key="12">
    <source>
        <dbReference type="EMBL" id="MCZ2723410.1"/>
    </source>
</evidence>
<dbReference type="PANTHER" id="PTHR43105:SF9">
    <property type="entry name" value="NADPH-FE(3+) OXIDOREDUCTASE SUBUNIT ALPHA"/>
    <property type="match status" value="1"/>
</dbReference>
<dbReference type="Gene3D" id="3.40.50.740">
    <property type="match status" value="1"/>
</dbReference>
<dbReference type="EMBL" id="JAPUBN010000021">
    <property type="protein sequence ID" value="MCZ2723410.1"/>
    <property type="molecule type" value="Genomic_DNA"/>
</dbReference>
<evidence type="ECO:0000256" key="6">
    <source>
        <dbReference type="ARBA" id="ARBA00022723"/>
    </source>
</evidence>
<evidence type="ECO:0000256" key="9">
    <source>
        <dbReference type="ARBA" id="ARBA00023014"/>
    </source>
</evidence>
<evidence type="ECO:0000313" key="13">
    <source>
        <dbReference type="Proteomes" id="UP001149719"/>
    </source>
</evidence>
<gene>
    <name evidence="12" type="ORF">O1D97_17795</name>
</gene>
<dbReference type="SUPFAM" id="SSF50692">
    <property type="entry name" value="ADC-like"/>
    <property type="match status" value="1"/>
</dbReference>
<dbReference type="Pfam" id="PF04879">
    <property type="entry name" value="Molybdop_Fe4S4"/>
    <property type="match status" value="1"/>
</dbReference>
<keyword evidence="13" id="KW-1185">Reference proteome</keyword>
<evidence type="ECO:0000256" key="2">
    <source>
        <dbReference type="ARBA" id="ARBA00001966"/>
    </source>
</evidence>